<dbReference type="VEuPathDB" id="FungiDB:MFRU_012g02160"/>
<comment type="caution">
    <text evidence="1">The sequence shown here is derived from an EMBL/GenBank/DDBJ whole genome shotgun (WGS) entry which is preliminary data.</text>
</comment>
<evidence type="ECO:0000313" key="1">
    <source>
        <dbReference type="EMBL" id="KAA8568723.1"/>
    </source>
</evidence>
<sequence>MLVRRIIHSNPYGNFQKFLPTEPLGELINIGIRLHPLDEIRMTRLRAEMLGPQSIPILTAHQSMPHIMLLKSLGVSSIGLIRKTMMDIANTRSKFRISIDRIESSSDWCGNNCEQHLVIDAPEVKEMHEKLIRKLGDVPMLFTHKRRYKVSDRFPREKFVVMKSHKMPRAIAANYEKEFRRHHQHQMDPVTAVGLCLMHMQNVAVYGGNRIRISDLKESDITYQEIPFHGIASESNNAVPPFNEPM</sequence>
<dbReference type="Proteomes" id="UP000322873">
    <property type="component" value="Unassembled WGS sequence"/>
</dbReference>
<accession>A0A5M9JK17</accession>
<reference evidence="1 2" key="1">
    <citation type="submission" date="2019-06" db="EMBL/GenBank/DDBJ databases">
        <title>Genome Sequence of the Brown Rot Fungal Pathogen Monilinia fructicola.</title>
        <authorList>
            <person name="De Miccolis Angelini R.M."/>
            <person name="Landi L."/>
            <person name="Abate D."/>
            <person name="Pollastro S."/>
            <person name="Romanazzi G."/>
            <person name="Faretra F."/>
        </authorList>
    </citation>
    <scope>NUCLEOTIDE SEQUENCE [LARGE SCALE GENOMIC DNA]</scope>
    <source>
        <strain evidence="1 2">Mfrc123</strain>
    </source>
</reference>
<gene>
    <name evidence="1" type="ORF">EYC84_007722</name>
</gene>
<proteinExistence type="predicted"/>
<keyword evidence="2" id="KW-1185">Reference proteome</keyword>
<organism evidence="1 2">
    <name type="scientific">Monilinia fructicola</name>
    <name type="common">Brown rot fungus</name>
    <name type="synonym">Ciboria fructicola</name>
    <dbReference type="NCBI Taxonomy" id="38448"/>
    <lineage>
        <taxon>Eukaryota</taxon>
        <taxon>Fungi</taxon>
        <taxon>Dikarya</taxon>
        <taxon>Ascomycota</taxon>
        <taxon>Pezizomycotina</taxon>
        <taxon>Leotiomycetes</taxon>
        <taxon>Helotiales</taxon>
        <taxon>Sclerotiniaceae</taxon>
        <taxon>Monilinia</taxon>
    </lineage>
</organism>
<name>A0A5M9JK17_MONFR</name>
<evidence type="ECO:0000313" key="2">
    <source>
        <dbReference type="Proteomes" id="UP000322873"/>
    </source>
</evidence>
<dbReference type="EMBL" id="VICG01000009">
    <property type="protein sequence ID" value="KAA8568723.1"/>
    <property type="molecule type" value="Genomic_DNA"/>
</dbReference>
<dbReference type="AlphaFoldDB" id="A0A5M9JK17"/>
<protein>
    <submittedName>
        <fullName evidence="1">Uncharacterized protein</fullName>
    </submittedName>
</protein>